<dbReference type="Proteomes" id="UP000005336">
    <property type="component" value="Unassembled WGS sequence"/>
</dbReference>
<sequence>MLLYQCIDLLKIFIPIMAFVFTIYKYKKEISHKTAIQDFEQISKYFSGGGLDTLKKHSTLAKDAACETVSFFKGNKFIEIESLLEGDIHLDELRKIISLKKSRIILFDSKSAKMQISPDYKKKILVGWTKNAKWYERVCWFFLIIYVMVLVFVSVKFSWTEDWLGIMSLVLLVGMWEIPMLLKIEKRKQVEWFEYEKKQNLSEGLFKKFLSS</sequence>
<dbReference type="RefSeq" id="WP_009115170.1">
    <property type="nucleotide sequence ID" value="NZ_JH165159.1"/>
</dbReference>
<evidence type="ECO:0000256" key="1">
    <source>
        <dbReference type="SAM" id="Phobius"/>
    </source>
</evidence>
<feature type="transmembrane region" description="Helical" evidence="1">
    <location>
        <begin position="163"/>
        <end position="182"/>
    </location>
</feature>
<proteinExistence type="predicted"/>
<comment type="caution">
    <text evidence="2">The sequence shown here is derived from an EMBL/GenBank/DDBJ whole genome shotgun (WGS) entry which is preliminary data.</text>
</comment>
<keyword evidence="1" id="KW-1133">Transmembrane helix</keyword>
<dbReference type="PATRIC" id="fig|1030841.3.peg.23"/>
<keyword evidence="1" id="KW-0472">Membrane</keyword>
<keyword evidence="3" id="KW-1185">Reference proteome</keyword>
<dbReference type="STRING" id="1030841.HMPREF9370_0023"/>
<organism evidence="2 3">
    <name type="scientific">Neisseria wadsworthii 9715</name>
    <dbReference type="NCBI Taxonomy" id="1030841"/>
    <lineage>
        <taxon>Bacteria</taxon>
        <taxon>Pseudomonadati</taxon>
        <taxon>Pseudomonadota</taxon>
        <taxon>Betaproteobacteria</taxon>
        <taxon>Neisseriales</taxon>
        <taxon>Neisseriaceae</taxon>
        <taxon>Neisseria</taxon>
    </lineage>
</organism>
<feature type="transmembrane region" description="Helical" evidence="1">
    <location>
        <begin position="6"/>
        <end position="24"/>
    </location>
</feature>
<dbReference type="EMBL" id="AGAZ01000002">
    <property type="protein sequence ID" value="EGZ51272.1"/>
    <property type="molecule type" value="Genomic_DNA"/>
</dbReference>
<evidence type="ECO:0000313" key="3">
    <source>
        <dbReference type="Proteomes" id="UP000005336"/>
    </source>
</evidence>
<dbReference type="AlphaFoldDB" id="G4CLR4"/>
<keyword evidence="1" id="KW-0812">Transmembrane</keyword>
<protein>
    <submittedName>
        <fullName evidence="2">Uncharacterized protein</fullName>
    </submittedName>
</protein>
<name>G4CLR4_9NEIS</name>
<evidence type="ECO:0000313" key="2">
    <source>
        <dbReference type="EMBL" id="EGZ51272.1"/>
    </source>
</evidence>
<dbReference type="OrthoDB" id="5685397at2"/>
<accession>G4CLR4</accession>
<gene>
    <name evidence="2" type="ORF">HMPREF9370_0023</name>
</gene>
<dbReference type="HOGENOM" id="CLU_1298677_0_0_4"/>
<feature type="transmembrane region" description="Helical" evidence="1">
    <location>
        <begin position="138"/>
        <end position="157"/>
    </location>
</feature>
<reference evidence="2 3" key="1">
    <citation type="submission" date="2011-06" db="EMBL/GenBank/DDBJ databases">
        <authorList>
            <person name="Muzny D."/>
            <person name="Qin X."/>
            <person name="Deng J."/>
            <person name="Jiang H."/>
            <person name="Liu Y."/>
            <person name="Qu J."/>
            <person name="Song X.-Z."/>
            <person name="Zhang L."/>
            <person name="Thornton R."/>
            <person name="Coyle M."/>
            <person name="Francisco L."/>
            <person name="Jackson L."/>
            <person name="Javaid M."/>
            <person name="Korchina V."/>
            <person name="Kovar C."/>
            <person name="Mata R."/>
            <person name="Mathew T."/>
            <person name="Ngo R."/>
            <person name="Nguyen L."/>
            <person name="Nguyen N."/>
            <person name="Okwuonu G."/>
            <person name="Ongeri F."/>
            <person name="Pham C."/>
            <person name="Simmons D."/>
            <person name="Wilczek-Boney K."/>
            <person name="Hale W."/>
            <person name="Jakkamsetti A."/>
            <person name="Pham P."/>
            <person name="Ruth R."/>
            <person name="San Lucas F."/>
            <person name="Warren J."/>
            <person name="Zhang J."/>
            <person name="Zhao Z."/>
            <person name="Zhou C."/>
            <person name="Zhu D."/>
            <person name="Lee S."/>
            <person name="Bess C."/>
            <person name="Blankenburg K."/>
            <person name="Forbes L."/>
            <person name="Fu Q."/>
            <person name="Gubbala S."/>
            <person name="Hirani K."/>
            <person name="Jayaseelan J.C."/>
            <person name="Lara F."/>
            <person name="Munidasa M."/>
            <person name="Palculict T."/>
            <person name="Patil S."/>
            <person name="Pu L.-L."/>
            <person name="Saada N."/>
            <person name="Tang L."/>
            <person name="Weissenberger G."/>
            <person name="Zhu Y."/>
            <person name="Hemphill L."/>
            <person name="Shang Y."/>
            <person name="Youmans B."/>
            <person name="Ayvaz T."/>
            <person name="Ross M."/>
            <person name="Santibanez J."/>
            <person name="Aqrawi P."/>
            <person name="Gross S."/>
            <person name="Joshi V."/>
            <person name="Fowler G."/>
            <person name="Nazareth L."/>
            <person name="Reid J."/>
            <person name="Worley K."/>
            <person name="Petrosino J."/>
            <person name="Highlander S."/>
            <person name="Gibbs R."/>
        </authorList>
    </citation>
    <scope>NUCLEOTIDE SEQUENCE [LARGE SCALE GENOMIC DNA]</scope>
    <source>
        <strain evidence="2 3">9715</strain>
    </source>
</reference>